<organism evidence="1 2">
    <name type="scientific">Candida parapsilosis</name>
    <name type="common">Yeast</name>
    <dbReference type="NCBI Taxonomy" id="5480"/>
    <lineage>
        <taxon>Eukaryota</taxon>
        <taxon>Fungi</taxon>
        <taxon>Dikarya</taxon>
        <taxon>Ascomycota</taxon>
        <taxon>Saccharomycotina</taxon>
        <taxon>Pichiomycetes</taxon>
        <taxon>Debaryomycetaceae</taxon>
        <taxon>Candida/Lodderomyces clade</taxon>
        <taxon>Candida</taxon>
    </lineage>
</organism>
<comment type="caution">
    <text evidence="1">The sequence shown here is derived from an EMBL/GenBank/DDBJ whole genome shotgun (WGS) entry which is preliminary data.</text>
</comment>
<proteinExistence type="predicted"/>
<evidence type="ECO:0000313" key="2">
    <source>
        <dbReference type="Proteomes" id="UP000590412"/>
    </source>
</evidence>
<dbReference type="Proteomes" id="UP000590412">
    <property type="component" value="Unassembled WGS sequence"/>
</dbReference>
<reference evidence="1" key="1">
    <citation type="submission" date="2020-03" db="EMBL/GenBank/DDBJ databases">
        <title>FDA dAtabase for Regulatory Grade micrObial Sequences (FDA-ARGOS): Supporting development and validation of Infectious Disease Dx tests.</title>
        <authorList>
            <person name="Campos J."/>
            <person name="Goldberg B."/>
            <person name="Tallon L."/>
            <person name="Sadzewicz L."/>
            <person name="Vavikolanu K."/>
            <person name="Mehta A."/>
            <person name="Aluvathingal J."/>
            <person name="Nadendla S."/>
            <person name="Nandy P."/>
            <person name="Geyer C."/>
            <person name="Yan Y."/>
            <person name="Sichtig H."/>
        </authorList>
    </citation>
    <scope>NUCLEOTIDE SEQUENCE [LARGE SCALE GENOMIC DNA]</scope>
    <source>
        <strain evidence="1">FDAARGOS_652</strain>
    </source>
</reference>
<dbReference type="Pfam" id="PF07189">
    <property type="entry name" value="SF3b10"/>
    <property type="match status" value="1"/>
</dbReference>
<sequence>MADKIREKNQYALLKQKYPGIGNADTTRDEFLTTTYNDTIASLAHHKHINYYNSIVTNKHPNLMKQEMIKKIKSDATTSNGKRHDAIAKR</sequence>
<gene>
    <name evidence="1" type="ORF">FOB60_002951</name>
</gene>
<evidence type="ECO:0000313" key="1">
    <source>
        <dbReference type="EMBL" id="KAF6052695.1"/>
    </source>
</evidence>
<dbReference type="AlphaFoldDB" id="A0A8X7NN11"/>
<name>A0A8X7NN11_CANPA</name>
<dbReference type="OrthoDB" id="274726at2759"/>
<accession>A0A8X7NN11</accession>
<protein>
    <submittedName>
        <fullName evidence="1">Splicing factor 3B subunit 10 (SF3b10) family protein</fullName>
    </submittedName>
</protein>
<dbReference type="EMBL" id="JABWAB010000004">
    <property type="protein sequence ID" value="KAF6052695.1"/>
    <property type="molecule type" value="Genomic_DNA"/>
</dbReference>
<dbReference type="InterPro" id="IPR009846">
    <property type="entry name" value="SF3b5/RDS3-10"/>
</dbReference>